<organism evidence="1 2">
    <name type="scientific">Bacteroides mediterraneensis</name>
    <dbReference type="NCBI Taxonomy" id="1841856"/>
    <lineage>
        <taxon>Bacteria</taxon>
        <taxon>Pseudomonadati</taxon>
        <taxon>Bacteroidota</taxon>
        <taxon>Bacteroidia</taxon>
        <taxon>Bacteroidales</taxon>
        <taxon>Bacteroidaceae</taxon>
        <taxon>Bacteroides</taxon>
    </lineage>
</organism>
<keyword evidence="2" id="KW-1185">Reference proteome</keyword>
<evidence type="ECO:0000313" key="2">
    <source>
        <dbReference type="Proteomes" id="UP000703295"/>
    </source>
</evidence>
<dbReference type="EMBL" id="JACJJW010000009">
    <property type="protein sequence ID" value="MBM6758033.1"/>
    <property type="molecule type" value="Genomic_DNA"/>
</dbReference>
<evidence type="ECO:0000313" key="1">
    <source>
        <dbReference type="EMBL" id="MBM6758033.1"/>
    </source>
</evidence>
<proteinExistence type="predicted"/>
<accession>A0ABS2EUI3</accession>
<dbReference type="RefSeq" id="WP_204475199.1">
    <property type="nucleotide sequence ID" value="NZ_JACJJW010000009.1"/>
</dbReference>
<name>A0ABS2EUI3_9BACE</name>
<comment type="caution">
    <text evidence="1">The sequence shown here is derived from an EMBL/GenBank/DDBJ whole genome shotgun (WGS) entry which is preliminary data.</text>
</comment>
<reference evidence="1 2" key="1">
    <citation type="journal article" date="2021" name="Sci. Rep.">
        <title>The distribution of antibiotic resistance genes in chicken gut microbiota commensals.</title>
        <authorList>
            <person name="Juricova H."/>
            <person name="Matiasovicova J."/>
            <person name="Kubasova T."/>
            <person name="Cejkova D."/>
            <person name="Rychlik I."/>
        </authorList>
    </citation>
    <scope>NUCLEOTIDE SEQUENCE [LARGE SCALE GENOMIC DNA]</scope>
    <source>
        <strain evidence="1 2">An801</strain>
    </source>
</reference>
<gene>
    <name evidence="1" type="ORF">H6A31_04905</name>
</gene>
<sequence>MAIIIKTQRPQELINSLNRAINRRAILTWVVDDMGDYTISREQWQFLAWMRPFILDDRIIFGIIQSRKFPMTKELYGVYHGRFVATLLSHFDSDIIDINVTPLLTEYDVVDNN</sequence>
<dbReference type="Proteomes" id="UP000703295">
    <property type="component" value="Unassembled WGS sequence"/>
</dbReference>
<protein>
    <submittedName>
        <fullName evidence="1">Uncharacterized protein</fullName>
    </submittedName>
</protein>